<reference evidence="6 7" key="1">
    <citation type="submission" date="2009-08" db="EMBL/GenBank/DDBJ databases">
        <title>The Genome Sequence of Spizellomyces punctatus strain DAOM BR117.</title>
        <authorList>
            <consortium name="The Broad Institute Genome Sequencing Platform"/>
            <person name="Russ C."/>
            <person name="Cuomo C."/>
            <person name="Shea T."/>
            <person name="Young S.K."/>
            <person name="Zeng Q."/>
            <person name="Koehrsen M."/>
            <person name="Haas B."/>
            <person name="Borodovsky M."/>
            <person name="Guigo R."/>
            <person name="Alvarado L."/>
            <person name="Berlin A."/>
            <person name="Bochicchio J."/>
            <person name="Borenstein D."/>
            <person name="Chapman S."/>
            <person name="Chen Z."/>
            <person name="Engels R."/>
            <person name="Freedman E."/>
            <person name="Gellesch M."/>
            <person name="Goldberg J."/>
            <person name="Griggs A."/>
            <person name="Gujja S."/>
            <person name="Heiman D."/>
            <person name="Hepburn T."/>
            <person name="Howarth C."/>
            <person name="Jen D."/>
            <person name="Larson L."/>
            <person name="Lewis B."/>
            <person name="Mehta T."/>
            <person name="Park D."/>
            <person name="Pearson M."/>
            <person name="Roberts A."/>
            <person name="Saif S."/>
            <person name="Shenoy N."/>
            <person name="Sisk P."/>
            <person name="Stolte C."/>
            <person name="Sykes S."/>
            <person name="Thomson T."/>
            <person name="Walk T."/>
            <person name="White J."/>
            <person name="Yandava C."/>
            <person name="Burger G."/>
            <person name="Gray M.W."/>
            <person name="Holland P.W.H."/>
            <person name="King N."/>
            <person name="Lang F.B.F."/>
            <person name="Roger A.J."/>
            <person name="Ruiz-Trillo I."/>
            <person name="Lander E."/>
            <person name="Nusbaum C."/>
        </authorList>
    </citation>
    <scope>NUCLEOTIDE SEQUENCE [LARGE SCALE GENOMIC DNA]</scope>
    <source>
        <strain evidence="6 7">DAOM BR117</strain>
    </source>
</reference>
<dbReference type="EC" id="5.2.1.8" evidence="4"/>
<feature type="domain" description="PPIase cyclophilin-type" evidence="5">
    <location>
        <begin position="83"/>
        <end position="241"/>
    </location>
</feature>
<dbReference type="GO" id="GO:0005737">
    <property type="term" value="C:cytoplasm"/>
    <property type="evidence" value="ECO:0007669"/>
    <property type="project" value="TreeGrafter"/>
</dbReference>
<evidence type="ECO:0000313" key="6">
    <source>
        <dbReference type="EMBL" id="KNC99239.1"/>
    </source>
</evidence>
<keyword evidence="3 4" id="KW-0413">Isomerase</keyword>
<evidence type="ECO:0000256" key="4">
    <source>
        <dbReference type="RuleBase" id="RU363019"/>
    </source>
</evidence>
<dbReference type="GeneID" id="27688862"/>
<comment type="similarity">
    <text evidence="4">Belongs to the cyclophilin-type PPIase family.</text>
</comment>
<evidence type="ECO:0000256" key="1">
    <source>
        <dbReference type="ARBA" id="ARBA00000971"/>
    </source>
</evidence>
<dbReference type="PROSITE" id="PS50072">
    <property type="entry name" value="CSA_PPIASE_2"/>
    <property type="match status" value="1"/>
</dbReference>
<dbReference type="STRING" id="645134.A0A0L0HE40"/>
<dbReference type="RefSeq" id="XP_016607279.1">
    <property type="nucleotide sequence ID" value="XM_016753703.1"/>
</dbReference>
<dbReference type="PANTHER" id="PTHR11071:SF561">
    <property type="entry name" value="PEPTIDYL-PROLYL CIS-TRANS ISOMERASE D-RELATED"/>
    <property type="match status" value="1"/>
</dbReference>
<dbReference type="Pfam" id="PF00160">
    <property type="entry name" value="Pro_isomerase"/>
    <property type="match status" value="1"/>
</dbReference>
<dbReference type="FunFam" id="2.40.100.10:FF:000025">
    <property type="entry name" value="Peptidyl-prolyl cis-trans isomerase CYP19-2"/>
    <property type="match status" value="1"/>
</dbReference>
<comment type="function">
    <text evidence="4">PPIases accelerate the folding of proteins. It catalyzes the cis-trans isomerization of proline imidic peptide bonds in oligopeptides.</text>
</comment>
<dbReference type="VEuPathDB" id="FungiDB:SPPG_05495"/>
<evidence type="ECO:0000256" key="3">
    <source>
        <dbReference type="ARBA" id="ARBA00023235"/>
    </source>
</evidence>
<dbReference type="PANTHER" id="PTHR11071">
    <property type="entry name" value="PEPTIDYL-PROLYL CIS-TRANS ISOMERASE"/>
    <property type="match status" value="1"/>
</dbReference>
<proteinExistence type="inferred from homology"/>
<dbReference type="EMBL" id="KQ257458">
    <property type="protein sequence ID" value="KNC99239.1"/>
    <property type="molecule type" value="Genomic_DNA"/>
</dbReference>
<keyword evidence="2 4" id="KW-0697">Rotamase</keyword>
<gene>
    <name evidence="6" type="ORF">SPPG_05495</name>
</gene>
<evidence type="ECO:0000256" key="2">
    <source>
        <dbReference type="ARBA" id="ARBA00023110"/>
    </source>
</evidence>
<name>A0A0L0HE40_SPIPD</name>
<dbReference type="OrthoDB" id="193499at2759"/>
<sequence length="243" mass="26487">MPHAFLDIHIGDAAAHAALQSAYERTIGFIAAKSSELAVDPLCKPEDLADWQQEMAVEMYNSDPTWQEKGPIRLTPPPPPRGGRILFTLYADKCPKTVTNFLALCTGSKGLSKSTKKPLHYKSIPIHRIVRGFVAQGGDITRYDGSGGDSIYGGTFNDEKEGLKLKFEKGVLAMANSGKNSNTSQFFVTLGEDPKKLAKMDGKYVVFGKVVEGWEVLDLLDAVGTDDGRPRDQVQIVDCGELP</sequence>
<protein>
    <recommendedName>
        <fullName evidence="4">Peptidyl-prolyl cis-trans isomerase</fullName>
        <shortName evidence="4">PPIase</shortName>
        <ecNumber evidence="4">5.2.1.8</ecNumber>
    </recommendedName>
</protein>
<dbReference type="Gene3D" id="2.40.100.10">
    <property type="entry name" value="Cyclophilin-like"/>
    <property type="match status" value="1"/>
</dbReference>
<dbReference type="AlphaFoldDB" id="A0A0L0HE40"/>
<dbReference type="PRINTS" id="PR00153">
    <property type="entry name" value="CSAPPISMRASE"/>
</dbReference>
<evidence type="ECO:0000313" key="7">
    <source>
        <dbReference type="Proteomes" id="UP000053201"/>
    </source>
</evidence>
<dbReference type="OMA" id="VWIGDCG"/>
<dbReference type="InterPro" id="IPR002130">
    <property type="entry name" value="Cyclophilin-type_PPIase_dom"/>
</dbReference>
<organism evidence="6 7">
    <name type="scientific">Spizellomyces punctatus (strain DAOM BR117)</name>
    <dbReference type="NCBI Taxonomy" id="645134"/>
    <lineage>
        <taxon>Eukaryota</taxon>
        <taxon>Fungi</taxon>
        <taxon>Fungi incertae sedis</taxon>
        <taxon>Chytridiomycota</taxon>
        <taxon>Chytridiomycota incertae sedis</taxon>
        <taxon>Chytridiomycetes</taxon>
        <taxon>Spizellomycetales</taxon>
        <taxon>Spizellomycetaceae</taxon>
        <taxon>Spizellomyces</taxon>
    </lineage>
</organism>
<dbReference type="eggNOG" id="KOG0865">
    <property type="taxonomic scope" value="Eukaryota"/>
</dbReference>
<dbReference type="GO" id="GO:0016018">
    <property type="term" value="F:cyclosporin A binding"/>
    <property type="evidence" value="ECO:0007669"/>
    <property type="project" value="TreeGrafter"/>
</dbReference>
<dbReference type="Proteomes" id="UP000053201">
    <property type="component" value="Unassembled WGS sequence"/>
</dbReference>
<dbReference type="InterPro" id="IPR029000">
    <property type="entry name" value="Cyclophilin-like_dom_sf"/>
</dbReference>
<dbReference type="GO" id="GO:0006457">
    <property type="term" value="P:protein folding"/>
    <property type="evidence" value="ECO:0007669"/>
    <property type="project" value="TreeGrafter"/>
</dbReference>
<keyword evidence="7" id="KW-1185">Reference proteome</keyword>
<comment type="catalytic activity">
    <reaction evidence="1 4">
        <text>[protein]-peptidylproline (omega=180) = [protein]-peptidylproline (omega=0)</text>
        <dbReference type="Rhea" id="RHEA:16237"/>
        <dbReference type="Rhea" id="RHEA-COMP:10747"/>
        <dbReference type="Rhea" id="RHEA-COMP:10748"/>
        <dbReference type="ChEBI" id="CHEBI:83833"/>
        <dbReference type="ChEBI" id="CHEBI:83834"/>
        <dbReference type="EC" id="5.2.1.8"/>
    </reaction>
</comment>
<dbReference type="GO" id="GO:0003755">
    <property type="term" value="F:peptidyl-prolyl cis-trans isomerase activity"/>
    <property type="evidence" value="ECO:0007669"/>
    <property type="project" value="UniProtKB-UniRule"/>
</dbReference>
<dbReference type="SUPFAM" id="SSF50891">
    <property type="entry name" value="Cyclophilin-like"/>
    <property type="match status" value="1"/>
</dbReference>
<accession>A0A0L0HE40</accession>
<dbReference type="InParanoid" id="A0A0L0HE40"/>
<evidence type="ECO:0000259" key="5">
    <source>
        <dbReference type="PROSITE" id="PS50072"/>
    </source>
</evidence>